<evidence type="ECO:0000313" key="3">
    <source>
        <dbReference type="Proteomes" id="UP001174934"/>
    </source>
</evidence>
<comment type="caution">
    <text evidence="2">The sequence shown here is derived from an EMBL/GenBank/DDBJ whole genome shotgun (WGS) entry which is preliminary data.</text>
</comment>
<dbReference type="Proteomes" id="UP001174934">
    <property type="component" value="Unassembled WGS sequence"/>
</dbReference>
<feature type="compositionally biased region" description="Polar residues" evidence="1">
    <location>
        <begin position="86"/>
        <end position="97"/>
    </location>
</feature>
<evidence type="ECO:0000256" key="1">
    <source>
        <dbReference type="SAM" id="MobiDB-lite"/>
    </source>
</evidence>
<gene>
    <name evidence="2" type="ORF">B0T17DRAFT_506873</name>
</gene>
<dbReference type="EMBL" id="JAULSR010000002">
    <property type="protein sequence ID" value="KAK0630403.1"/>
    <property type="molecule type" value="Genomic_DNA"/>
</dbReference>
<organism evidence="2 3">
    <name type="scientific">Bombardia bombarda</name>
    <dbReference type="NCBI Taxonomy" id="252184"/>
    <lineage>
        <taxon>Eukaryota</taxon>
        <taxon>Fungi</taxon>
        <taxon>Dikarya</taxon>
        <taxon>Ascomycota</taxon>
        <taxon>Pezizomycotina</taxon>
        <taxon>Sordariomycetes</taxon>
        <taxon>Sordariomycetidae</taxon>
        <taxon>Sordariales</taxon>
        <taxon>Lasiosphaeriaceae</taxon>
        <taxon>Bombardia</taxon>
    </lineage>
</organism>
<proteinExistence type="predicted"/>
<protein>
    <submittedName>
        <fullName evidence="2">Uncharacterized protein</fullName>
    </submittedName>
</protein>
<accession>A0AA39XAL1</accession>
<feature type="region of interest" description="Disordered" evidence="1">
    <location>
        <begin position="138"/>
        <end position="157"/>
    </location>
</feature>
<keyword evidence="3" id="KW-1185">Reference proteome</keyword>
<sequence>MSLRLDIHRTNGLDKDGLIGARLRHSPWSPVWSLDGEGNLRCRWGAHPLRKYGGMSLRGMWRSPGKRTGFTPTCRRSQAGAVPNLEGSSGLQAEPQTSTHLPMVGHSVVAKQLLRTAIGRGDCAFLLPRTLGASQARCSKGRRDVGHPEGQVPRSSVEPTLQQWKLFGSCNGSVATKTLVYSGMLSHCFNLNRCFLMESFGSADSPRGSRHPSSHGPATRGREPRALSAPPVGPRAPPLPVLVRWRNPHNNTRSATEPFATKGRPGFKDGLVEKSRSAA</sequence>
<dbReference type="AlphaFoldDB" id="A0AA39XAL1"/>
<feature type="region of interest" description="Disordered" evidence="1">
    <location>
        <begin position="76"/>
        <end position="97"/>
    </location>
</feature>
<feature type="region of interest" description="Disordered" evidence="1">
    <location>
        <begin position="203"/>
        <end position="279"/>
    </location>
</feature>
<name>A0AA39XAL1_9PEZI</name>
<reference evidence="2" key="1">
    <citation type="submission" date="2023-06" db="EMBL/GenBank/DDBJ databases">
        <title>Genome-scale phylogeny and comparative genomics of the fungal order Sordariales.</title>
        <authorList>
            <consortium name="Lawrence Berkeley National Laboratory"/>
            <person name="Hensen N."/>
            <person name="Bonometti L."/>
            <person name="Westerberg I."/>
            <person name="Brannstrom I.O."/>
            <person name="Guillou S."/>
            <person name="Cros-Aarteil S."/>
            <person name="Calhoun S."/>
            <person name="Haridas S."/>
            <person name="Kuo A."/>
            <person name="Mondo S."/>
            <person name="Pangilinan J."/>
            <person name="Riley R."/>
            <person name="LaButti K."/>
            <person name="Andreopoulos B."/>
            <person name="Lipzen A."/>
            <person name="Chen C."/>
            <person name="Yanf M."/>
            <person name="Daum C."/>
            <person name="Ng V."/>
            <person name="Clum A."/>
            <person name="Steindorff A."/>
            <person name="Ohm R."/>
            <person name="Martin F."/>
            <person name="Silar P."/>
            <person name="Natvig D."/>
            <person name="Lalanne C."/>
            <person name="Gautier V."/>
            <person name="Ament-velasquez S.L."/>
            <person name="Kruys A."/>
            <person name="Hutchinson M.I."/>
            <person name="Powell A.J."/>
            <person name="Barry K."/>
            <person name="Miller A.N."/>
            <person name="Grigoriev I.V."/>
            <person name="Debuchy R."/>
            <person name="Gladieux P."/>
            <person name="Thoren M.H."/>
            <person name="Johannesson H."/>
        </authorList>
    </citation>
    <scope>NUCLEOTIDE SEQUENCE</scope>
    <source>
        <strain evidence="2">SMH3391-2</strain>
    </source>
</reference>
<feature type="compositionally biased region" description="Basic and acidic residues" evidence="1">
    <location>
        <begin position="266"/>
        <end position="279"/>
    </location>
</feature>
<feature type="compositionally biased region" description="Pro residues" evidence="1">
    <location>
        <begin position="231"/>
        <end position="240"/>
    </location>
</feature>
<evidence type="ECO:0000313" key="2">
    <source>
        <dbReference type="EMBL" id="KAK0630403.1"/>
    </source>
</evidence>